<sequence>MELFQDMSGCEDAQKVKYTAGSFVSNALTWWNSQIHTCGQETAIGMAWEDFKTLMREEFCPINEMQKLETKFWNHSMVEAHHAAYTDTFYTLASSLTLTLRYFEKDVRYQSDGNFFEIL</sequence>
<gene>
    <name evidence="2" type="ORF">Tci_278352</name>
</gene>
<evidence type="ECO:0000313" key="2">
    <source>
        <dbReference type="EMBL" id="GEX06377.1"/>
    </source>
</evidence>
<keyword evidence="2" id="KW-0695">RNA-directed DNA polymerase</keyword>
<protein>
    <submittedName>
        <fullName evidence="2">Reverse transcriptase domain-containing protein</fullName>
    </submittedName>
</protein>
<dbReference type="Pfam" id="PF03732">
    <property type="entry name" value="Retrotrans_gag"/>
    <property type="match status" value="1"/>
</dbReference>
<keyword evidence="2" id="KW-0548">Nucleotidyltransferase</keyword>
<dbReference type="InterPro" id="IPR005162">
    <property type="entry name" value="Retrotrans_gag_dom"/>
</dbReference>
<comment type="caution">
    <text evidence="2">The sequence shown here is derived from an EMBL/GenBank/DDBJ whole genome shotgun (WGS) entry which is preliminary data.</text>
</comment>
<name>A0A699H106_TANCI</name>
<keyword evidence="2" id="KW-0808">Transferase</keyword>
<evidence type="ECO:0000259" key="1">
    <source>
        <dbReference type="Pfam" id="PF03732"/>
    </source>
</evidence>
<accession>A0A699H106</accession>
<proteinExistence type="predicted"/>
<organism evidence="2">
    <name type="scientific">Tanacetum cinerariifolium</name>
    <name type="common">Dalmatian daisy</name>
    <name type="synonym">Chrysanthemum cinerariifolium</name>
    <dbReference type="NCBI Taxonomy" id="118510"/>
    <lineage>
        <taxon>Eukaryota</taxon>
        <taxon>Viridiplantae</taxon>
        <taxon>Streptophyta</taxon>
        <taxon>Embryophyta</taxon>
        <taxon>Tracheophyta</taxon>
        <taxon>Spermatophyta</taxon>
        <taxon>Magnoliopsida</taxon>
        <taxon>eudicotyledons</taxon>
        <taxon>Gunneridae</taxon>
        <taxon>Pentapetalae</taxon>
        <taxon>asterids</taxon>
        <taxon>campanulids</taxon>
        <taxon>Asterales</taxon>
        <taxon>Asteraceae</taxon>
        <taxon>Asteroideae</taxon>
        <taxon>Anthemideae</taxon>
        <taxon>Anthemidinae</taxon>
        <taxon>Tanacetum</taxon>
    </lineage>
</organism>
<dbReference type="AlphaFoldDB" id="A0A699H106"/>
<dbReference type="EMBL" id="BKCJ010087568">
    <property type="protein sequence ID" value="GEX06377.1"/>
    <property type="molecule type" value="Genomic_DNA"/>
</dbReference>
<reference evidence="2" key="1">
    <citation type="journal article" date="2019" name="Sci. Rep.">
        <title>Draft genome of Tanacetum cinerariifolium, the natural source of mosquito coil.</title>
        <authorList>
            <person name="Yamashiro T."/>
            <person name="Shiraishi A."/>
            <person name="Satake H."/>
            <person name="Nakayama K."/>
        </authorList>
    </citation>
    <scope>NUCLEOTIDE SEQUENCE</scope>
</reference>
<feature type="domain" description="Retrotransposon gag" evidence="1">
    <location>
        <begin position="22"/>
        <end position="97"/>
    </location>
</feature>
<dbReference type="GO" id="GO:0003964">
    <property type="term" value="F:RNA-directed DNA polymerase activity"/>
    <property type="evidence" value="ECO:0007669"/>
    <property type="project" value="UniProtKB-KW"/>
</dbReference>